<sequence length="1177" mass="124620">MQGLTSAEARARLQRFGPNTLPEPRPPSFIAVFLRQFLSPLIYILAAAAAVALVIGDAKDALFIAIVLLINGVIGAVQEHSAGRAAAALKEQDQPHALVVRDGVRMEIDARELVPGDCVLLEAGRRAPADIRLDEAEDLRCDESLLTGESLPVRKAPQLSPIGREAERSGMAFAGSMVTRGRGVGVVEATGRATEVGRIAEALAEPSIAQPPLMIRMERFSRMIALLIGVAIAVLAAIGFARQMPLVDIFMMAVGLAVAAIPEGLPVAISVALAIGMRRMAKANVIVRRMPAVEALGSCTMIASDKTGTLTLNQLTVTTIALPDGTVLTCEADGETLSRAAPAADDAGERADLVVAALLRAAALPNEAEIWQEREGMRTVGDTVDVALLVAAHRGGVQRDDLRERYPLIKRIPYEPDIRYAASFHRHERGDTVRVFAKGAPEVLIAMASRMDVGGEAVPIDRAALAAQKDAMSAEGLRVLAFVEGEIAAEPGGDYGPGHLDNLVFLGLAGMKDPLRPEAKRAIRACHQAGIEVAMVTGDSAGTAAAVAEQAGMAFTPEQVATGAEVRRAEELGEGTLDELTRRARVYARVEPIQKLAIVLSLARNGHFVAVTGDGVNDAPALKHAHVGVAMGKHGTDVAKESADIIVADDDFASIVRGVREGRVAYSNIRKVIFLLVSTGAAELLLFLLAIPLGMPMPLLPVQLLWLNLVTNGVQHVALAAEKPEGDELTWPPRRPEEPIFDRVMIERNVYSAIVMACVGFGVFDWLLDHGYDVAQARNLLLLLFVIFENFQALNARSERHSIFYRSLLASPLLLASVVGAQVLHLAAMHWPPLAGILRIAPVTLQEWGYLLLAGSSLLFVNEIDKWLARRRRPRAAPMRAPARGVPQRAEAADWRRAGVVGSLAVAVIAGSLYLATRREPFLHLEPPASSPATPAERAADARGVFSLAPAEPLRAKIAGVIGTVDCSVGERVAAGQICARLQSMPLETAVAQAQAALDAATRNAENSATEALAAKTALERAEAGKTTRRALSRARSAFAHAQNRQTRDAARLERRKAELARAQANAAAAQIVAPIAGTVAERHAAPGRAVAPSDPKPLFLIDPLLPLHVAATFPAGARAQVGDKAVVAIGGQELAGTVVEAEALPDGARRVVVTAEKPAAAPPPGAEATVRIEPAL</sequence>
<feature type="transmembrane region" description="Helical" evidence="11">
    <location>
        <begin position="780"/>
        <end position="796"/>
    </location>
</feature>
<reference evidence="14" key="1">
    <citation type="submission" date="2017-10" db="EMBL/GenBank/DDBJ databases">
        <title>Completed PacBio SMRT sequence of Methylosinus trichosporium OB3b reveals presence of a third large plasmid.</title>
        <authorList>
            <person name="Charles T.C."/>
            <person name="Lynch M.D.J."/>
            <person name="Heil J.R."/>
            <person name="Cheng J."/>
        </authorList>
    </citation>
    <scope>NUCLEOTIDE SEQUENCE [LARGE SCALE GENOMIC DNA]</scope>
    <source>
        <strain evidence="14">OB3b</strain>
    </source>
</reference>
<dbReference type="InterPro" id="IPR050510">
    <property type="entry name" value="Cation_transp_ATPase_P-type"/>
</dbReference>
<keyword evidence="7 11" id="KW-1133">Transmembrane helix</keyword>
<evidence type="ECO:0000256" key="4">
    <source>
        <dbReference type="ARBA" id="ARBA00022741"/>
    </source>
</evidence>
<comment type="similarity">
    <text evidence="2">Belongs to the cation transport ATPase (P-type) (TC 3.A.3) family. Type IIA subfamily.</text>
</comment>
<dbReference type="InterPro" id="IPR008250">
    <property type="entry name" value="ATPase_P-typ_transduc_dom_A_sf"/>
</dbReference>
<dbReference type="STRING" id="595536.GCA_000178815_01051"/>
<dbReference type="Pfam" id="PF00122">
    <property type="entry name" value="E1-E2_ATPase"/>
    <property type="match status" value="1"/>
</dbReference>
<dbReference type="PANTHER" id="PTHR43294:SF20">
    <property type="entry name" value="P-TYPE ATPASE"/>
    <property type="match status" value="1"/>
</dbReference>
<dbReference type="InterPro" id="IPR023214">
    <property type="entry name" value="HAD_sf"/>
</dbReference>
<protein>
    <submittedName>
        <fullName evidence="13">HAD family hydrolase</fullName>
    </submittedName>
</protein>
<evidence type="ECO:0000313" key="13">
    <source>
        <dbReference type="EMBL" id="ATQ70043.1"/>
    </source>
</evidence>
<dbReference type="SUPFAM" id="SSF111369">
    <property type="entry name" value="HlyD-like secretion proteins"/>
    <property type="match status" value="1"/>
</dbReference>
<evidence type="ECO:0000259" key="12">
    <source>
        <dbReference type="SMART" id="SM00831"/>
    </source>
</evidence>
<dbReference type="InterPro" id="IPR023298">
    <property type="entry name" value="ATPase_P-typ_TM_dom_sf"/>
</dbReference>
<dbReference type="GO" id="GO:1990573">
    <property type="term" value="P:potassium ion import across plasma membrane"/>
    <property type="evidence" value="ECO:0007669"/>
    <property type="project" value="TreeGrafter"/>
</dbReference>
<dbReference type="SFLD" id="SFLDF00027">
    <property type="entry name" value="p-type_atpase"/>
    <property type="match status" value="1"/>
</dbReference>
<evidence type="ECO:0000313" key="14">
    <source>
        <dbReference type="Proteomes" id="UP000230709"/>
    </source>
</evidence>
<evidence type="ECO:0000256" key="2">
    <source>
        <dbReference type="ARBA" id="ARBA00005675"/>
    </source>
</evidence>
<name>A0A2D2D503_METT3</name>
<evidence type="ECO:0000256" key="7">
    <source>
        <dbReference type="ARBA" id="ARBA00022989"/>
    </source>
</evidence>
<dbReference type="PANTHER" id="PTHR43294">
    <property type="entry name" value="SODIUM/POTASSIUM-TRANSPORTING ATPASE SUBUNIT ALPHA"/>
    <property type="match status" value="1"/>
</dbReference>
<dbReference type="KEGG" id="mtw:CQW49_20735"/>
<dbReference type="GO" id="GO:1902600">
    <property type="term" value="P:proton transmembrane transport"/>
    <property type="evidence" value="ECO:0007669"/>
    <property type="project" value="TreeGrafter"/>
</dbReference>
<keyword evidence="14" id="KW-1185">Reference proteome</keyword>
<dbReference type="GO" id="GO:0036376">
    <property type="term" value="P:sodium ion export across plasma membrane"/>
    <property type="evidence" value="ECO:0007669"/>
    <property type="project" value="TreeGrafter"/>
</dbReference>
<accession>A0A2D2D503</accession>
<dbReference type="InterPro" id="IPR058647">
    <property type="entry name" value="BSH_CzcB-like"/>
</dbReference>
<evidence type="ECO:0000256" key="10">
    <source>
        <dbReference type="SAM" id="MobiDB-lite"/>
    </source>
</evidence>
<dbReference type="Gene3D" id="3.40.50.1000">
    <property type="entry name" value="HAD superfamily/HAD-like"/>
    <property type="match status" value="1"/>
</dbReference>
<feature type="transmembrane region" description="Helical" evidence="11">
    <location>
        <begin position="672"/>
        <end position="691"/>
    </location>
</feature>
<keyword evidence="8 11" id="KW-0472">Membrane</keyword>
<dbReference type="GO" id="GO:0030007">
    <property type="term" value="P:intracellular potassium ion homeostasis"/>
    <property type="evidence" value="ECO:0007669"/>
    <property type="project" value="TreeGrafter"/>
</dbReference>
<feature type="domain" description="Cation-transporting P-type ATPase N-terminal" evidence="12">
    <location>
        <begin position="2"/>
        <end position="57"/>
    </location>
</feature>
<dbReference type="SUPFAM" id="SSF81660">
    <property type="entry name" value="Metal cation-transporting ATPase, ATP-binding domain N"/>
    <property type="match status" value="1"/>
</dbReference>
<dbReference type="Pfam" id="PF00690">
    <property type="entry name" value="Cation_ATPase_N"/>
    <property type="match status" value="1"/>
</dbReference>
<dbReference type="Gene3D" id="1.20.1110.10">
    <property type="entry name" value="Calcium-transporting ATPase, transmembrane domain"/>
    <property type="match status" value="1"/>
</dbReference>
<dbReference type="InterPro" id="IPR001757">
    <property type="entry name" value="P_typ_ATPase"/>
</dbReference>
<feature type="transmembrane region" description="Helical" evidence="11">
    <location>
        <begin position="223"/>
        <end position="243"/>
    </location>
</feature>
<feature type="transmembrane region" description="Helical" evidence="11">
    <location>
        <begin position="808"/>
        <end position="828"/>
    </location>
</feature>
<dbReference type="Gene3D" id="2.40.30.170">
    <property type="match status" value="1"/>
</dbReference>
<dbReference type="GO" id="GO:0005391">
    <property type="term" value="F:P-type sodium:potassium-exchanging transporter activity"/>
    <property type="evidence" value="ECO:0007669"/>
    <property type="project" value="TreeGrafter"/>
</dbReference>
<feature type="coiled-coil region" evidence="9">
    <location>
        <begin position="1043"/>
        <end position="1073"/>
    </location>
</feature>
<evidence type="ECO:0000256" key="9">
    <source>
        <dbReference type="SAM" id="Coils"/>
    </source>
</evidence>
<dbReference type="Gene3D" id="2.40.50.100">
    <property type="match status" value="1"/>
</dbReference>
<feature type="transmembrane region" description="Helical" evidence="11">
    <location>
        <begin position="61"/>
        <end position="77"/>
    </location>
</feature>
<gene>
    <name evidence="13" type="ORF">CQW49_20735</name>
</gene>
<feature type="transmembrane region" description="Helical" evidence="11">
    <location>
        <begin position="848"/>
        <end position="865"/>
    </location>
</feature>
<dbReference type="InterPro" id="IPR006068">
    <property type="entry name" value="ATPase_P-typ_cation-transptr_C"/>
</dbReference>
<dbReference type="Gene3D" id="1.10.287.470">
    <property type="entry name" value="Helix hairpin bin"/>
    <property type="match status" value="1"/>
</dbReference>
<keyword evidence="6" id="KW-1278">Translocase</keyword>
<dbReference type="GO" id="GO:0006883">
    <property type="term" value="P:intracellular sodium ion homeostasis"/>
    <property type="evidence" value="ECO:0007669"/>
    <property type="project" value="TreeGrafter"/>
</dbReference>
<evidence type="ECO:0000256" key="8">
    <source>
        <dbReference type="ARBA" id="ARBA00023136"/>
    </source>
</evidence>
<feature type="transmembrane region" description="Helical" evidence="11">
    <location>
        <begin position="898"/>
        <end position="916"/>
    </location>
</feature>
<dbReference type="GO" id="GO:0005886">
    <property type="term" value="C:plasma membrane"/>
    <property type="evidence" value="ECO:0007669"/>
    <property type="project" value="TreeGrafter"/>
</dbReference>
<dbReference type="PROSITE" id="PS00154">
    <property type="entry name" value="ATPASE_E1_E2"/>
    <property type="match status" value="1"/>
</dbReference>
<proteinExistence type="inferred from homology"/>
<evidence type="ECO:0000256" key="3">
    <source>
        <dbReference type="ARBA" id="ARBA00022692"/>
    </source>
</evidence>
<dbReference type="GO" id="GO:0016887">
    <property type="term" value="F:ATP hydrolysis activity"/>
    <property type="evidence" value="ECO:0007669"/>
    <property type="project" value="InterPro"/>
</dbReference>
<dbReference type="SUPFAM" id="SSF81665">
    <property type="entry name" value="Calcium ATPase, transmembrane domain M"/>
    <property type="match status" value="1"/>
</dbReference>
<feature type="region of interest" description="Disordered" evidence="10">
    <location>
        <begin position="1157"/>
        <end position="1177"/>
    </location>
</feature>
<feature type="transmembrane region" description="Helical" evidence="11">
    <location>
        <begin position="37"/>
        <end position="55"/>
    </location>
</feature>
<dbReference type="AlphaFoldDB" id="A0A2D2D503"/>
<dbReference type="Proteomes" id="UP000230709">
    <property type="component" value="Chromosome"/>
</dbReference>
<dbReference type="SMART" id="SM00831">
    <property type="entry name" value="Cation_ATPase_N"/>
    <property type="match status" value="1"/>
</dbReference>
<evidence type="ECO:0000256" key="5">
    <source>
        <dbReference type="ARBA" id="ARBA00022840"/>
    </source>
</evidence>
<dbReference type="Pfam" id="PF13246">
    <property type="entry name" value="Cation_ATPase"/>
    <property type="match status" value="1"/>
</dbReference>
<keyword evidence="5" id="KW-0067">ATP-binding</keyword>
<dbReference type="InterPro" id="IPR044492">
    <property type="entry name" value="P_typ_ATPase_HD_dom"/>
</dbReference>
<keyword evidence="9" id="KW-0175">Coiled coil</keyword>
<evidence type="ECO:0000256" key="6">
    <source>
        <dbReference type="ARBA" id="ARBA00022967"/>
    </source>
</evidence>
<dbReference type="PRINTS" id="PR00120">
    <property type="entry name" value="HATPASE"/>
</dbReference>
<dbReference type="Pfam" id="PF25973">
    <property type="entry name" value="BSH_CzcB"/>
    <property type="match status" value="1"/>
</dbReference>
<dbReference type="NCBIfam" id="TIGR01494">
    <property type="entry name" value="ATPase_P-type"/>
    <property type="match status" value="2"/>
</dbReference>
<dbReference type="Gene3D" id="3.40.1110.10">
    <property type="entry name" value="Calcium-transporting ATPase, cytoplasmic domain N"/>
    <property type="match status" value="1"/>
</dbReference>
<dbReference type="SFLD" id="SFLDG00002">
    <property type="entry name" value="C1.7:_P-type_atpase_like"/>
    <property type="match status" value="1"/>
</dbReference>
<comment type="subcellular location">
    <subcellularLocation>
        <location evidence="1">Membrane</location>
        <topology evidence="1">Multi-pass membrane protein</topology>
    </subcellularLocation>
</comment>
<dbReference type="InterPro" id="IPR023299">
    <property type="entry name" value="ATPase_P-typ_cyto_dom_N"/>
</dbReference>
<dbReference type="PRINTS" id="PR00119">
    <property type="entry name" value="CATATPASE"/>
</dbReference>
<evidence type="ECO:0000256" key="11">
    <source>
        <dbReference type="SAM" id="Phobius"/>
    </source>
</evidence>
<keyword evidence="13" id="KW-0378">Hydrolase</keyword>
<feature type="transmembrane region" description="Helical" evidence="11">
    <location>
        <begin position="249"/>
        <end position="275"/>
    </location>
</feature>
<dbReference type="SFLD" id="SFLDS00003">
    <property type="entry name" value="Haloacid_Dehalogenase"/>
    <property type="match status" value="1"/>
</dbReference>
<dbReference type="InterPro" id="IPR036412">
    <property type="entry name" value="HAD-like_sf"/>
</dbReference>
<keyword evidence="4" id="KW-0547">Nucleotide-binding</keyword>
<dbReference type="SUPFAM" id="SSF81653">
    <property type="entry name" value="Calcium ATPase, transduction domain A"/>
    <property type="match status" value="1"/>
</dbReference>
<dbReference type="InterPro" id="IPR018303">
    <property type="entry name" value="ATPase_P-typ_P_site"/>
</dbReference>
<dbReference type="Gene3D" id="2.70.150.10">
    <property type="entry name" value="Calcium-transporting ATPase, cytoplasmic transduction domain A"/>
    <property type="match status" value="1"/>
</dbReference>
<dbReference type="InterPro" id="IPR004014">
    <property type="entry name" value="ATPase_P-typ_cation-transptr_N"/>
</dbReference>
<dbReference type="EMBL" id="CP023737">
    <property type="protein sequence ID" value="ATQ70043.1"/>
    <property type="molecule type" value="Genomic_DNA"/>
</dbReference>
<dbReference type="GO" id="GO:0005524">
    <property type="term" value="F:ATP binding"/>
    <property type="evidence" value="ECO:0007669"/>
    <property type="project" value="UniProtKB-KW"/>
</dbReference>
<organism evidence="13 14">
    <name type="scientific">Methylosinus trichosporium (strain ATCC 35070 / NCIMB 11131 / UNIQEM 75 / OB3b)</name>
    <dbReference type="NCBI Taxonomy" id="595536"/>
    <lineage>
        <taxon>Bacteria</taxon>
        <taxon>Pseudomonadati</taxon>
        <taxon>Pseudomonadota</taxon>
        <taxon>Alphaproteobacteria</taxon>
        <taxon>Hyphomicrobiales</taxon>
        <taxon>Methylocystaceae</taxon>
        <taxon>Methylosinus</taxon>
    </lineage>
</organism>
<evidence type="ECO:0000256" key="1">
    <source>
        <dbReference type="ARBA" id="ARBA00004141"/>
    </source>
</evidence>
<dbReference type="SUPFAM" id="SSF56784">
    <property type="entry name" value="HAD-like"/>
    <property type="match status" value="1"/>
</dbReference>
<keyword evidence="3 11" id="KW-0812">Transmembrane</keyword>
<dbReference type="InterPro" id="IPR059000">
    <property type="entry name" value="ATPase_P-type_domA"/>
</dbReference>
<dbReference type="Pfam" id="PF00689">
    <property type="entry name" value="Cation_ATPase_C"/>
    <property type="match status" value="1"/>
</dbReference>